<protein>
    <submittedName>
        <fullName evidence="1">Class II poly(R)-hydroxyalkanoic acid synthase</fullName>
    </submittedName>
</protein>
<dbReference type="PANTHER" id="PTHR36837:SF5">
    <property type="entry name" value="POLY-3-HYDROXYBUTYRATE SYNTHASE"/>
    <property type="match status" value="1"/>
</dbReference>
<name>A0A367LW02_PSEAI</name>
<organism evidence="1 2">
    <name type="scientific">Pseudomonas aeruginosa</name>
    <dbReference type="NCBI Taxonomy" id="287"/>
    <lineage>
        <taxon>Bacteria</taxon>
        <taxon>Pseudomonadati</taxon>
        <taxon>Pseudomonadota</taxon>
        <taxon>Gammaproteobacteria</taxon>
        <taxon>Pseudomonadales</taxon>
        <taxon>Pseudomonadaceae</taxon>
        <taxon>Pseudomonas</taxon>
    </lineage>
</organism>
<accession>A0A367LW02</accession>
<comment type="caution">
    <text evidence="1">The sequence shown here is derived from an EMBL/GenBank/DDBJ whole genome shotgun (WGS) entry which is preliminary data.</text>
</comment>
<proteinExistence type="predicted"/>
<dbReference type="AlphaFoldDB" id="A0A367LW02"/>
<dbReference type="InterPro" id="IPR051321">
    <property type="entry name" value="PHA/PHB_synthase"/>
</dbReference>
<dbReference type="EMBL" id="QORE01003246">
    <property type="protein sequence ID" value="RCI69270.1"/>
    <property type="molecule type" value="Genomic_DNA"/>
</dbReference>
<evidence type="ECO:0000313" key="1">
    <source>
        <dbReference type="EMBL" id="RCI69270.1"/>
    </source>
</evidence>
<dbReference type="PANTHER" id="PTHR36837">
    <property type="entry name" value="POLY(3-HYDROXYALKANOATE) POLYMERASE SUBUNIT PHAC"/>
    <property type="match status" value="1"/>
</dbReference>
<reference evidence="1 2" key="1">
    <citation type="submission" date="2018-07" db="EMBL/GenBank/DDBJ databases">
        <title>Mechanisms of high-level aminoglycoside resistance among Gram-negative pathogens in Brazil.</title>
        <authorList>
            <person name="Ballaben A.S."/>
            <person name="Darini A.L.C."/>
            <person name="Doi Y."/>
        </authorList>
    </citation>
    <scope>NUCLEOTIDE SEQUENCE [LARGE SCALE GENOMIC DNA]</scope>
    <source>
        <strain evidence="1 2">B2-305</strain>
    </source>
</reference>
<dbReference type="Proteomes" id="UP000253594">
    <property type="component" value="Unassembled WGS sequence"/>
</dbReference>
<sequence>AQLRSDPRAGYYDAKREEGSWWPVWLGWLQERSGELGNPDFNLGSAAHPPLEAAPGTYVHIR</sequence>
<feature type="non-terminal residue" evidence="1">
    <location>
        <position position="1"/>
    </location>
</feature>
<gene>
    <name evidence="1" type="ORF">DT376_40840</name>
</gene>
<evidence type="ECO:0000313" key="2">
    <source>
        <dbReference type="Proteomes" id="UP000253594"/>
    </source>
</evidence>